<dbReference type="PANTHER" id="PTHR11579">
    <property type="entry name" value="PROTEIN-L-ISOASPARTATE O-METHYLTRANSFERASE"/>
    <property type="match status" value="1"/>
</dbReference>
<dbReference type="HAMAP" id="MF_00090">
    <property type="entry name" value="PIMT"/>
    <property type="match status" value="1"/>
</dbReference>
<evidence type="ECO:0000256" key="7">
    <source>
        <dbReference type="HAMAP-Rule" id="MF_00090"/>
    </source>
</evidence>
<accession>A0A0U3SMF6</accession>
<dbReference type="AlphaFoldDB" id="A0A0U3SMF6"/>
<dbReference type="EMBL" id="KT944272">
    <property type="protein sequence ID" value="ALV86690.1"/>
    <property type="molecule type" value="Genomic_DNA"/>
</dbReference>
<dbReference type="Pfam" id="PF01135">
    <property type="entry name" value="PCMT"/>
    <property type="match status" value="1"/>
</dbReference>
<evidence type="ECO:0000256" key="2">
    <source>
        <dbReference type="ARBA" id="ARBA00005369"/>
    </source>
</evidence>
<dbReference type="CDD" id="cd02440">
    <property type="entry name" value="AdoMet_MTases"/>
    <property type="match status" value="1"/>
</dbReference>
<comment type="subcellular location">
    <subcellularLocation>
        <location evidence="1 7">Cytoplasm</location>
    </subcellularLocation>
</comment>
<evidence type="ECO:0000256" key="5">
    <source>
        <dbReference type="ARBA" id="ARBA00022679"/>
    </source>
</evidence>
<evidence type="ECO:0000256" key="3">
    <source>
        <dbReference type="ARBA" id="ARBA00022490"/>
    </source>
</evidence>
<evidence type="ECO:0000313" key="8">
    <source>
        <dbReference type="EMBL" id="ALV86690.1"/>
    </source>
</evidence>
<dbReference type="NCBIfam" id="TIGR00080">
    <property type="entry name" value="pimt"/>
    <property type="match status" value="1"/>
</dbReference>
<comment type="function">
    <text evidence="7">Catalyzes the methyl esterification of L-isoaspartyl residues in peptides and proteins that result from spontaneous decomposition of normal L-aspartyl and L-asparaginyl residues. It plays a role in the repair and/or degradation of damaged proteins.</text>
</comment>
<dbReference type="EC" id="2.1.1.77" evidence="7"/>
<dbReference type="InterPro" id="IPR000682">
    <property type="entry name" value="PCMT"/>
</dbReference>
<dbReference type="GO" id="GO:0032259">
    <property type="term" value="P:methylation"/>
    <property type="evidence" value="ECO:0007669"/>
    <property type="project" value="UniProtKB-KW"/>
</dbReference>
<name>A0A0U3SMF6_9BACT</name>
<comment type="catalytic activity">
    <reaction evidence="7">
        <text>[protein]-L-isoaspartate + S-adenosyl-L-methionine = [protein]-L-isoaspartate alpha-methyl ester + S-adenosyl-L-homocysteine</text>
        <dbReference type="Rhea" id="RHEA:12705"/>
        <dbReference type="Rhea" id="RHEA-COMP:12143"/>
        <dbReference type="Rhea" id="RHEA-COMP:12144"/>
        <dbReference type="ChEBI" id="CHEBI:57856"/>
        <dbReference type="ChEBI" id="CHEBI:59789"/>
        <dbReference type="ChEBI" id="CHEBI:90596"/>
        <dbReference type="ChEBI" id="CHEBI:90598"/>
        <dbReference type="EC" id="2.1.1.77"/>
    </reaction>
</comment>
<evidence type="ECO:0000256" key="1">
    <source>
        <dbReference type="ARBA" id="ARBA00004496"/>
    </source>
</evidence>
<evidence type="ECO:0000256" key="4">
    <source>
        <dbReference type="ARBA" id="ARBA00022603"/>
    </source>
</evidence>
<dbReference type="NCBIfam" id="NF001453">
    <property type="entry name" value="PRK00312.1"/>
    <property type="match status" value="1"/>
</dbReference>
<dbReference type="GO" id="GO:0005737">
    <property type="term" value="C:cytoplasm"/>
    <property type="evidence" value="ECO:0007669"/>
    <property type="project" value="UniProtKB-SubCell"/>
</dbReference>
<organism evidence="8">
    <name type="scientific">uncultured bacterium 51</name>
    <dbReference type="NCBI Taxonomy" id="1748279"/>
    <lineage>
        <taxon>Bacteria</taxon>
        <taxon>environmental samples</taxon>
    </lineage>
</organism>
<protein>
    <recommendedName>
        <fullName evidence="7">Protein-L-isoaspartate O-methyltransferase</fullName>
        <ecNumber evidence="7">2.1.1.77</ecNumber>
    </recommendedName>
    <alternativeName>
        <fullName evidence="7">L-isoaspartyl protein carboxyl methyltransferase</fullName>
    </alternativeName>
    <alternativeName>
        <fullName evidence="7">Protein L-isoaspartyl methyltransferase</fullName>
    </alternativeName>
    <alternativeName>
        <fullName evidence="7">Protein-beta-aspartate methyltransferase</fullName>
        <shortName evidence="7">PIMT</shortName>
    </alternativeName>
</protein>
<dbReference type="SUPFAM" id="SSF53335">
    <property type="entry name" value="S-adenosyl-L-methionine-dependent methyltransferases"/>
    <property type="match status" value="1"/>
</dbReference>
<keyword evidence="4 7" id="KW-0489">Methyltransferase</keyword>
<feature type="active site" evidence="7">
    <location>
        <position position="73"/>
    </location>
</feature>
<evidence type="ECO:0000256" key="6">
    <source>
        <dbReference type="ARBA" id="ARBA00022691"/>
    </source>
</evidence>
<keyword evidence="3 7" id="KW-0963">Cytoplasm</keyword>
<dbReference type="Gene3D" id="3.40.50.150">
    <property type="entry name" value="Vaccinia Virus protein VP39"/>
    <property type="match status" value="1"/>
</dbReference>
<reference evidence="8" key="1">
    <citation type="submission" date="2015-10" db="EMBL/GenBank/DDBJ databases">
        <title>Biosynthesis of SCL-MCL polyhydroxyalkanoates by metagenomic clones in Pseudomonas putida.</title>
        <authorList>
            <person name="Cheng J."/>
            <person name="Charles T.C."/>
        </authorList>
    </citation>
    <scope>NUCLEOTIDE SEQUENCE</scope>
</reference>
<dbReference type="PROSITE" id="PS01279">
    <property type="entry name" value="PCMT"/>
    <property type="match status" value="1"/>
</dbReference>
<dbReference type="FunFam" id="3.40.50.150:FF:000010">
    <property type="entry name" value="Protein-L-isoaspartate O-methyltransferase"/>
    <property type="match status" value="1"/>
</dbReference>
<comment type="similarity">
    <text evidence="2 7">Belongs to the methyltransferase superfamily. L-isoaspartyl/D-aspartyl protein methyltransferase family.</text>
</comment>
<sequence>MKESDFAALRQTMVAEIAAHTIFLTGRLGKAALGRRAIEAMAKVPRHAFVRLELQAVAYADTPLPSGYGKTISQPFIVALMTDLLDLQPTDIVLEIGTGLGYQAAVLAELALRVYSVELIEELADDARHRLARQGYGNVEVRTGDGRAGWPEHAPFDKIIVTAAPDLVPPSLIYQLKPGGKMVVPAGLPDEQQLLLLEKGSDGALSTREILPVRFSLLDPAEA</sequence>
<proteinExistence type="inferred from homology"/>
<keyword evidence="5 7" id="KW-0808">Transferase</keyword>
<dbReference type="InterPro" id="IPR029063">
    <property type="entry name" value="SAM-dependent_MTases_sf"/>
</dbReference>
<gene>
    <name evidence="7" type="primary">pcm</name>
</gene>
<dbReference type="PANTHER" id="PTHR11579:SF0">
    <property type="entry name" value="PROTEIN-L-ISOASPARTATE(D-ASPARTATE) O-METHYLTRANSFERASE"/>
    <property type="match status" value="1"/>
</dbReference>
<dbReference type="GO" id="GO:0004719">
    <property type="term" value="F:protein-L-isoaspartate (D-aspartate) O-methyltransferase activity"/>
    <property type="evidence" value="ECO:0007669"/>
    <property type="project" value="UniProtKB-UniRule"/>
</dbReference>
<keyword evidence="6 7" id="KW-0949">S-adenosyl-L-methionine</keyword>
<dbReference type="GO" id="GO:0030091">
    <property type="term" value="P:protein repair"/>
    <property type="evidence" value="ECO:0007669"/>
    <property type="project" value="UniProtKB-UniRule"/>
</dbReference>